<accession>A0A4U0QED2</accession>
<dbReference type="AlphaFoldDB" id="A0A4U0QED2"/>
<gene>
    <name evidence="1" type="ORF">FA740_17860</name>
</gene>
<organism evidence="1 2">
    <name type="scientific">Paracoccus hibiscisoli</name>
    <dbReference type="NCBI Taxonomy" id="2023261"/>
    <lineage>
        <taxon>Bacteria</taxon>
        <taxon>Pseudomonadati</taxon>
        <taxon>Pseudomonadota</taxon>
        <taxon>Alphaproteobacteria</taxon>
        <taxon>Rhodobacterales</taxon>
        <taxon>Paracoccaceae</taxon>
        <taxon>Paracoccus</taxon>
    </lineage>
</organism>
<dbReference type="EMBL" id="SUNH01000041">
    <property type="protein sequence ID" value="TJZ79869.1"/>
    <property type="molecule type" value="Genomic_DNA"/>
</dbReference>
<protein>
    <recommendedName>
        <fullName evidence="3">Transposase</fullName>
    </recommendedName>
</protein>
<evidence type="ECO:0000313" key="1">
    <source>
        <dbReference type="EMBL" id="TJZ79869.1"/>
    </source>
</evidence>
<dbReference type="Proteomes" id="UP000306223">
    <property type="component" value="Unassembled WGS sequence"/>
</dbReference>
<proteinExistence type="predicted"/>
<evidence type="ECO:0008006" key="3">
    <source>
        <dbReference type="Google" id="ProtNLM"/>
    </source>
</evidence>
<sequence length="61" mass="6582">MLHWLLAQISPDQEIASVTADGNYDTRKCLHDITDRGAAARSGEDGAATAAEDVTKRHFIA</sequence>
<reference evidence="1 2" key="1">
    <citation type="submission" date="2019-04" db="EMBL/GenBank/DDBJ databases">
        <authorList>
            <person name="Li J."/>
        </authorList>
    </citation>
    <scope>NUCLEOTIDE SEQUENCE [LARGE SCALE GENOMIC DNA]</scope>
    <source>
        <strain evidence="1 2">CCTCC AB2016182</strain>
    </source>
</reference>
<evidence type="ECO:0000313" key="2">
    <source>
        <dbReference type="Proteomes" id="UP000306223"/>
    </source>
</evidence>
<name>A0A4U0QED2_9RHOB</name>
<keyword evidence="2" id="KW-1185">Reference proteome</keyword>
<comment type="caution">
    <text evidence="1">The sequence shown here is derived from an EMBL/GenBank/DDBJ whole genome shotgun (WGS) entry which is preliminary data.</text>
</comment>